<dbReference type="PROSITE" id="PS50817">
    <property type="entry name" value="INTEIN_N_TER"/>
    <property type="match status" value="1"/>
</dbReference>
<dbReference type="Gene3D" id="2.170.16.10">
    <property type="entry name" value="Hedgehog/Intein (Hint) domain"/>
    <property type="match status" value="1"/>
</dbReference>
<name>A0A494XCS8_9BURK</name>
<evidence type="ECO:0008006" key="3">
    <source>
        <dbReference type="Google" id="ProtNLM"/>
    </source>
</evidence>
<dbReference type="AlphaFoldDB" id="A0A494XCS8"/>
<keyword evidence="2" id="KW-1185">Reference proteome</keyword>
<organism evidence="1 2">
    <name type="scientific">Trinickia fusca</name>
    <dbReference type="NCBI Taxonomy" id="2419777"/>
    <lineage>
        <taxon>Bacteria</taxon>
        <taxon>Pseudomonadati</taxon>
        <taxon>Pseudomonadota</taxon>
        <taxon>Betaproteobacteria</taxon>
        <taxon>Burkholderiales</taxon>
        <taxon>Burkholderiaceae</taxon>
        <taxon>Trinickia</taxon>
    </lineage>
</organism>
<evidence type="ECO:0000313" key="2">
    <source>
        <dbReference type="Proteomes" id="UP000280434"/>
    </source>
</evidence>
<evidence type="ECO:0000313" key="1">
    <source>
        <dbReference type="EMBL" id="RKP48430.1"/>
    </source>
</evidence>
<gene>
    <name evidence="1" type="ORF">D7S89_14085</name>
</gene>
<dbReference type="EMBL" id="RBZV01000004">
    <property type="protein sequence ID" value="RKP48430.1"/>
    <property type="molecule type" value="Genomic_DNA"/>
</dbReference>
<protein>
    <recommendedName>
        <fullName evidence="3">Hint domain-containing protein</fullName>
    </recommendedName>
</protein>
<sequence length="238" mass="25898">MAVQQQISAAHIDSNQETSILYRPSTQAGASWEIVREPVQRRMSQSPIVNLGSGGNCSCVLAGTPILMADGTTRAVETFVGGEKVRNLGGVGTVVAIDRPTLGVTRRIIELINARGESLLISDEHSLWTRFGEGEQAKEWWGTYNFSHYFMERSLGNGLMTTRDAEPLRFDLPNQHATIDGWHSVQPIYHVMSPDTPIYHLIVDVGGSYIAGGFLISSHATDADCEGARWDAAALVSA</sequence>
<dbReference type="SUPFAM" id="SSF51294">
    <property type="entry name" value="Hedgehog/intein (Hint) domain"/>
    <property type="match status" value="1"/>
</dbReference>
<dbReference type="RefSeq" id="WP_121278279.1">
    <property type="nucleotide sequence ID" value="NZ_RBZV01000004.1"/>
</dbReference>
<dbReference type="GO" id="GO:0016539">
    <property type="term" value="P:intein-mediated protein splicing"/>
    <property type="evidence" value="ECO:0007669"/>
    <property type="project" value="InterPro"/>
</dbReference>
<accession>A0A494XCS8</accession>
<dbReference type="Proteomes" id="UP000280434">
    <property type="component" value="Unassembled WGS sequence"/>
</dbReference>
<comment type="caution">
    <text evidence="1">The sequence shown here is derived from an EMBL/GenBank/DDBJ whole genome shotgun (WGS) entry which is preliminary data.</text>
</comment>
<dbReference type="InterPro" id="IPR006141">
    <property type="entry name" value="Intein_N"/>
</dbReference>
<dbReference type="OrthoDB" id="9131991at2"/>
<dbReference type="InterPro" id="IPR036844">
    <property type="entry name" value="Hint_dom_sf"/>
</dbReference>
<reference evidence="1 2" key="1">
    <citation type="submission" date="2018-10" db="EMBL/GenBank/DDBJ databases">
        <title>Paraburkholderia sp. 7MK8-2, isolated from soil.</title>
        <authorList>
            <person name="Gao Z.-H."/>
            <person name="Qiu L.-H."/>
        </authorList>
    </citation>
    <scope>NUCLEOTIDE SEQUENCE [LARGE SCALE GENOMIC DNA]</scope>
    <source>
        <strain evidence="1 2">7MK8-2</strain>
    </source>
</reference>
<proteinExistence type="predicted"/>